<dbReference type="RefSeq" id="WP_086927588.1">
    <property type="nucleotide sequence ID" value="NZ_CP021362.1"/>
</dbReference>
<dbReference type="EMBL" id="CP021366">
    <property type="protein sequence ID" value="ART59467.1"/>
    <property type="molecule type" value="Genomic_DNA"/>
</dbReference>
<dbReference type="Proteomes" id="UP000194440">
    <property type="component" value="Chromosome"/>
</dbReference>
<protein>
    <submittedName>
        <fullName evidence="1">TerS protein</fullName>
    </submittedName>
</protein>
<name>A0A240UD98_9BURK</name>
<organism evidence="1 2">
    <name type="scientific">Acidovorax carolinensis</name>
    <dbReference type="NCBI Taxonomy" id="553814"/>
    <lineage>
        <taxon>Bacteria</taxon>
        <taxon>Pseudomonadati</taxon>
        <taxon>Pseudomonadota</taxon>
        <taxon>Betaproteobacteria</taxon>
        <taxon>Burkholderiales</taxon>
        <taxon>Comamonadaceae</taxon>
        <taxon>Acidovorax</taxon>
    </lineage>
</organism>
<reference evidence="1" key="1">
    <citation type="submission" date="2017-05" db="EMBL/GenBank/DDBJ databases">
        <title>Polyphasic characterization of four soil-derived phenanthrene-degrading Acidovorax strains and proposal of Acidovorax phenanthrenivorans sp. nov.</title>
        <authorList>
            <person name="Singleton D."/>
            <person name="Lee J."/>
            <person name="Dickey A.N."/>
            <person name="Stroud A."/>
            <person name="Scholl E.H."/>
            <person name="Wright F.A."/>
            <person name="Aitken M.D."/>
        </authorList>
    </citation>
    <scope>NUCLEOTIDE SEQUENCE</scope>
    <source>
        <strain evidence="1">P4</strain>
    </source>
</reference>
<evidence type="ECO:0000313" key="2">
    <source>
        <dbReference type="Proteomes" id="UP000194440"/>
    </source>
</evidence>
<dbReference type="KEGG" id="acip:CBP36_12015"/>
<dbReference type="OrthoDB" id="8909492at2"/>
<dbReference type="AlphaFoldDB" id="A0A240UD98"/>
<proteinExistence type="predicted"/>
<keyword evidence="2" id="KW-1185">Reference proteome</keyword>
<dbReference type="KEGG" id="acis:CBP35_06905"/>
<sequence>MKVTAKRKRSDSAAAAVAAVQAVSLGPLQPPAHVTLRPGDRPFWEAIMLARARDTWTDSDLATAASLARSQADIERLQAEVDLEGFTIPSGNGTHIVNPKHKLLETLTRRAVSLSRVLHVHAEATVGRSRDAGKALANERQASLPLEDEDDLIPRLRVVS</sequence>
<gene>
    <name evidence="1" type="ORF">CBP36_12015</name>
</gene>
<evidence type="ECO:0000313" key="1">
    <source>
        <dbReference type="EMBL" id="ART59467.1"/>
    </source>
</evidence>
<accession>A0A240UD98</accession>